<name>A0A9X1VBM6_9BACL</name>
<dbReference type="GO" id="GO:0009847">
    <property type="term" value="P:spore germination"/>
    <property type="evidence" value="ECO:0007669"/>
    <property type="project" value="InterPro"/>
</dbReference>
<comment type="subcellular location">
    <subcellularLocation>
        <location evidence="1">Membrane</location>
        <topology evidence="1">Multi-pass membrane protein</topology>
    </subcellularLocation>
</comment>
<comment type="similarity">
    <text evidence="2">Belongs to the amino acid-polyamine-organocation (APC) superfamily. Spore germination protein (SGP) (TC 2.A.3.9) family.</text>
</comment>
<evidence type="ECO:0000256" key="4">
    <source>
        <dbReference type="ARBA" id="ARBA00022544"/>
    </source>
</evidence>
<proteinExistence type="inferred from homology"/>
<keyword evidence="10" id="KW-1185">Reference proteome</keyword>
<feature type="transmembrane region" description="Helical" evidence="8">
    <location>
        <begin position="214"/>
        <end position="238"/>
    </location>
</feature>
<feature type="transmembrane region" description="Helical" evidence="8">
    <location>
        <begin position="301"/>
        <end position="320"/>
    </location>
</feature>
<accession>A0A9X1VBM6</accession>
<feature type="transmembrane region" description="Helical" evidence="8">
    <location>
        <begin position="42"/>
        <end position="62"/>
    </location>
</feature>
<dbReference type="AlphaFoldDB" id="A0A9X1VBM6"/>
<feature type="transmembrane region" description="Helical" evidence="8">
    <location>
        <begin position="340"/>
        <end position="358"/>
    </location>
</feature>
<feature type="transmembrane region" description="Helical" evidence="8">
    <location>
        <begin position="182"/>
        <end position="202"/>
    </location>
</feature>
<dbReference type="Proteomes" id="UP001139263">
    <property type="component" value="Unassembled WGS sequence"/>
</dbReference>
<evidence type="ECO:0000256" key="3">
    <source>
        <dbReference type="ARBA" id="ARBA00022448"/>
    </source>
</evidence>
<protein>
    <submittedName>
        <fullName evidence="9">Uncharacterized protein</fullName>
    </submittedName>
</protein>
<dbReference type="PANTHER" id="PTHR34975:SF2">
    <property type="entry name" value="SPORE GERMINATION PROTEIN A2"/>
    <property type="match status" value="1"/>
</dbReference>
<feature type="transmembrane region" description="Helical" evidence="8">
    <location>
        <begin position="269"/>
        <end position="289"/>
    </location>
</feature>
<reference evidence="9" key="1">
    <citation type="submission" date="2022-03" db="EMBL/GenBank/DDBJ databases">
        <title>Draft Genome Sequence of Firmicute Strain S0AB, a Heterotrophic Iron/Sulfur-Oxidizing Extreme Acidophile.</title>
        <authorList>
            <person name="Vergara E."/>
            <person name="Pakostova E."/>
            <person name="Johnson D.B."/>
            <person name="Holmes D.S."/>
        </authorList>
    </citation>
    <scope>NUCLEOTIDE SEQUENCE</scope>
    <source>
        <strain evidence="9">S0AB</strain>
    </source>
</reference>
<evidence type="ECO:0000313" key="10">
    <source>
        <dbReference type="Proteomes" id="UP001139263"/>
    </source>
</evidence>
<keyword evidence="4" id="KW-0309">Germination</keyword>
<dbReference type="InterPro" id="IPR004761">
    <property type="entry name" value="Spore_GerAB"/>
</dbReference>
<evidence type="ECO:0000256" key="7">
    <source>
        <dbReference type="ARBA" id="ARBA00023136"/>
    </source>
</evidence>
<feature type="transmembrane region" description="Helical" evidence="8">
    <location>
        <begin position="74"/>
        <end position="95"/>
    </location>
</feature>
<keyword evidence="6 8" id="KW-1133">Transmembrane helix</keyword>
<sequence>MIKDGHISPLQLMSLFFILMVGKEMDPGVLILIHWGHNAAELLLIISQLIMVLIIGIMLPLFKDPSKNLFDHLFDYFGPIIGSVFSFIIFIALILDLSVNLTFDFEQIHSIFLPTTPTAFILFILIVSMMIPVYYGIEVLGRTSLFMMSFIVLTIIFTNIFSLSSADFNNIPPIFGPGISAILKQGILHVGFFGEFIGYLMIRPYIRSYSSYRRSFYLIAVVTLIIGIFQLLSIQFVLPYPSSDHLFFLSIEMAKLMYFGRFIQHVESVYAVSWLIVACLRLSFMMYLLSIGAAGMVRAQNYRRFIPSIAVLVYYIALLPNTLSDAIDFKDIVLEQRLPFIYGTILMLFIVVGYFKLWRKKRMNTNQGRPQSG</sequence>
<dbReference type="Pfam" id="PF03845">
    <property type="entry name" value="Spore_permease"/>
    <property type="match status" value="1"/>
</dbReference>
<feature type="transmembrane region" description="Helical" evidence="8">
    <location>
        <begin position="144"/>
        <end position="162"/>
    </location>
</feature>
<dbReference type="EMBL" id="JALBUF010000003">
    <property type="protein sequence ID" value="MCI0183022.1"/>
    <property type="molecule type" value="Genomic_DNA"/>
</dbReference>
<dbReference type="RefSeq" id="WP_241712759.1">
    <property type="nucleotide sequence ID" value="NZ_JALBUF010000003.1"/>
</dbReference>
<dbReference type="PANTHER" id="PTHR34975">
    <property type="entry name" value="SPORE GERMINATION PROTEIN A2"/>
    <property type="match status" value="1"/>
</dbReference>
<evidence type="ECO:0000256" key="2">
    <source>
        <dbReference type="ARBA" id="ARBA00007998"/>
    </source>
</evidence>
<organism evidence="9 10">
    <name type="scientific">Sulfoacidibacillus ferrooxidans</name>
    <dbReference type="NCBI Taxonomy" id="2005001"/>
    <lineage>
        <taxon>Bacteria</taxon>
        <taxon>Bacillati</taxon>
        <taxon>Bacillota</taxon>
        <taxon>Bacilli</taxon>
        <taxon>Bacillales</taxon>
        <taxon>Alicyclobacillaceae</taxon>
        <taxon>Sulfoacidibacillus</taxon>
    </lineage>
</organism>
<evidence type="ECO:0000256" key="6">
    <source>
        <dbReference type="ARBA" id="ARBA00022989"/>
    </source>
</evidence>
<feature type="transmembrane region" description="Helical" evidence="8">
    <location>
        <begin position="115"/>
        <end position="137"/>
    </location>
</feature>
<keyword evidence="7 8" id="KW-0472">Membrane</keyword>
<gene>
    <name evidence="9" type="ORF">MM817_01292</name>
</gene>
<evidence type="ECO:0000256" key="8">
    <source>
        <dbReference type="SAM" id="Phobius"/>
    </source>
</evidence>
<keyword evidence="5 8" id="KW-0812">Transmembrane</keyword>
<feature type="transmembrane region" description="Helical" evidence="8">
    <location>
        <begin position="12"/>
        <end position="36"/>
    </location>
</feature>
<comment type="caution">
    <text evidence="9">The sequence shown here is derived from an EMBL/GenBank/DDBJ whole genome shotgun (WGS) entry which is preliminary data.</text>
</comment>
<evidence type="ECO:0000313" key="9">
    <source>
        <dbReference type="EMBL" id="MCI0183022.1"/>
    </source>
</evidence>
<evidence type="ECO:0000256" key="5">
    <source>
        <dbReference type="ARBA" id="ARBA00022692"/>
    </source>
</evidence>
<dbReference type="GO" id="GO:0016020">
    <property type="term" value="C:membrane"/>
    <property type="evidence" value="ECO:0007669"/>
    <property type="project" value="UniProtKB-SubCell"/>
</dbReference>
<keyword evidence="3" id="KW-0813">Transport</keyword>
<evidence type="ECO:0000256" key="1">
    <source>
        <dbReference type="ARBA" id="ARBA00004141"/>
    </source>
</evidence>